<evidence type="ECO:0000256" key="7">
    <source>
        <dbReference type="ARBA" id="ARBA00022989"/>
    </source>
</evidence>
<evidence type="ECO:0000256" key="1">
    <source>
        <dbReference type="ARBA" id="ARBA00004251"/>
    </source>
</evidence>
<feature type="compositionally biased region" description="Basic and acidic residues" evidence="12">
    <location>
        <begin position="62"/>
        <end position="93"/>
    </location>
</feature>
<keyword evidence="10" id="KW-1015">Disulfide bond</keyword>
<keyword evidence="11" id="KW-0325">Glycoprotein</keyword>
<dbReference type="EMBL" id="CAXKWB010002215">
    <property type="protein sequence ID" value="CAL4066399.1"/>
    <property type="molecule type" value="Genomic_DNA"/>
</dbReference>
<comment type="caution">
    <text evidence="15">The sequence shown here is derived from an EMBL/GenBank/DDBJ whole genome shotgun (WGS) entry which is preliminary data.</text>
</comment>
<evidence type="ECO:0000313" key="16">
    <source>
        <dbReference type="Proteomes" id="UP001497623"/>
    </source>
</evidence>
<dbReference type="Pfam" id="PF07974">
    <property type="entry name" value="EGF_2"/>
    <property type="match status" value="2"/>
</dbReference>
<keyword evidence="16" id="KW-1185">Reference proteome</keyword>
<dbReference type="PANTHER" id="PTHR10082">
    <property type="entry name" value="INTEGRIN BETA SUBUNIT"/>
    <property type="match status" value="1"/>
</dbReference>
<accession>A0AAV2PWQ6</accession>
<dbReference type="PROSITE" id="PS00243">
    <property type="entry name" value="I_EGF_1"/>
    <property type="match status" value="1"/>
</dbReference>
<dbReference type="AlphaFoldDB" id="A0AAV2PWQ6"/>
<proteinExistence type="inferred from homology"/>
<evidence type="ECO:0000256" key="2">
    <source>
        <dbReference type="ARBA" id="ARBA00007449"/>
    </source>
</evidence>
<dbReference type="GO" id="GO:0005178">
    <property type="term" value="F:integrin binding"/>
    <property type="evidence" value="ECO:0007669"/>
    <property type="project" value="TreeGrafter"/>
</dbReference>
<protein>
    <recommendedName>
        <fullName evidence="14">Integrin beta subunit tail domain-containing protein</fullName>
    </recommendedName>
</protein>
<dbReference type="GO" id="GO:0007160">
    <property type="term" value="P:cell-matrix adhesion"/>
    <property type="evidence" value="ECO:0007669"/>
    <property type="project" value="TreeGrafter"/>
</dbReference>
<dbReference type="InterPro" id="IPR012896">
    <property type="entry name" value="Integrin_bsu_tail"/>
</dbReference>
<evidence type="ECO:0000256" key="10">
    <source>
        <dbReference type="ARBA" id="ARBA00023157"/>
    </source>
</evidence>
<evidence type="ECO:0000256" key="3">
    <source>
        <dbReference type="ARBA" id="ARBA00022475"/>
    </source>
</evidence>
<dbReference type="GO" id="GO:0033627">
    <property type="term" value="P:cell adhesion mediated by integrin"/>
    <property type="evidence" value="ECO:0007669"/>
    <property type="project" value="TreeGrafter"/>
</dbReference>
<dbReference type="GO" id="GO:0005925">
    <property type="term" value="C:focal adhesion"/>
    <property type="evidence" value="ECO:0007669"/>
    <property type="project" value="TreeGrafter"/>
</dbReference>
<feature type="domain" description="Integrin beta subunit tail" evidence="14">
    <location>
        <begin position="348"/>
        <end position="420"/>
    </location>
</feature>
<feature type="non-terminal residue" evidence="15">
    <location>
        <position position="421"/>
    </location>
</feature>
<evidence type="ECO:0000313" key="15">
    <source>
        <dbReference type="EMBL" id="CAL4066399.1"/>
    </source>
</evidence>
<evidence type="ECO:0000256" key="6">
    <source>
        <dbReference type="ARBA" id="ARBA00022737"/>
    </source>
</evidence>
<feature type="region of interest" description="Disordered" evidence="12">
    <location>
        <begin position="125"/>
        <end position="169"/>
    </location>
</feature>
<keyword evidence="8" id="KW-0401">Integrin</keyword>
<keyword evidence="7 13" id="KW-1133">Transmembrane helix</keyword>
<evidence type="ECO:0000256" key="4">
    <source>
        <dbReference type="ARBA" id="ARBA00022692"/>
    </source>
</evidence>
<dbReference type="SMART" id="SM01242">
    <property type="entry name" value="Integrin_B_tail"/>
    <property type="match status" value="1"/>
</dbReference>
<keyword evidence="4 13" id="KW-0812">Transmembrane</keyword>
<dbReference type="GO" id="GO:0008305">
    <property type="term" value="C:integrin complex"/>
    <property type="evidence" value="ECO:0007669"/>
    <property type="project" value="TreeGrafter"/>
</dbReference>
<evidence type="ECO:0000259" key="14">
    <source>
        <dbReference type="SMART" id="SM01242"/>
    </source>
</evidence>
<dbReference type="InterPro" id="IPR013111">
    <property type="entry name" value="EGF_extracell"/>
</dbReference>
<evidence type="ECO:0000256" key="11">
    <source>
        <dbReference type="ARBA" id="ARBA00023180"/>
    </source>
</evidence>
<dbReference type="GO" id="GO:0098609">
    <property type="term" value="P:cell-cell adhesion"/>
    <property type="evidence" value="ECO:0007669"/>
    <property type="project" value="TreeGrafter"/>
</dbReference>
<comment type="subcellular location">
    <subcellularLocation>
        <location evidence="1">Cell membrane</location>
        <topology evidence="1">Single-pass type I membrane protein</topology>
    </subcellularLocation>
</comment>
<dbReference type="Gene3D" id="2.10.25.10">
    <property type="entry name" value="Laminin"/>
    <property type="match status" value="3"/>
</dbReference>
<dbReference type="InterPro" id="IPR057243">
    <property type="entry name" value="Integrin_I-EGF_CS"/>
</dbReference>
<evidence type="ECO:0000256" key="13">
    <source>
        <dbReference type="SAM" id="Phobius"/>
    </source>
</evidence>
<feature type="transmembrane region" description="Helical" evidence="13">
    <location>
        <begin position="6"/>
        <end position="25"/>
    </location>
</feature>
<feature type="region of interest" description="Disordered" evidence="12">
    <location>
        <begin position="197"/>
        <end position="223"/>
    </location>
</feature>
<dbReference type="FunFam" id="2.10.25.10:FF:000098">
    <property type="entry name" value="Integrin beta"/>
    <property type="match status" value="1"/>
</dbReference>
<gene>
    <name evidence="15" type="ORF">MNOR_LOCUS5646</name>
</gene>
<keyword evidence="5" id="KW-0732">Signal</keyword>
<sequence>MLIGQYIYVFSALFLCIQLMLVQAIDRDERRRERRRQRLQGGVAEEEDYVVERPGGGGGSFTRDERRRSKDERRQDKLERREERREERRRQRGDNQLNHGTDVTVLGPDTGSPKVIPGLHSEMGQASNHISTGIGKPSRHRGKLGTHGQGRPSAHEETNEQKIYGRQKQPSGPIDLQWLAANMSSLWHVVRNLQHHMTNRHQKVRGPNGRRGQPETTGEECPGGDDACRGEEDSSVCSSHGVCDCGNCDCNPGFYGTYCQCNDHSCPAYNGMACGGPSRGQCRCSDCVCRPGYVGDACECSTDTSSCHKDSEDQLCSNQGTCECGTCKCNDGYQGLYCEDNVYDAGVCERLKPCVLCKAWNKEIPQCVECQVTLSMVDSLEPGMKTCVMVSKGCLLQYSYNAEPGGAYSVQVPKNMTCSSI</sequence>
<dbReference type="PANTHER" id="PTHR10082:SF60">
    <property type="entry name" value="INTEGRIN BETA-PS"/>
    <property type="match status" value="1"/>
</dbReference>
<dbReference type="GO" id="GO:0007229">
    <property type="term" value="P:integrin-mediated signaling pathway"/>
    <property type="evidence" value="ECO:0007669"/>
    <property type="project" value="UniProtKB-KW"/>
</dbReference>
<evidence type="ECO:0000256" key="8">
    <source>
        <dbReference type="ARBA" id="ARBA00023037"/>
    </source>
</evidence>
<evidence type="ECO:0000256" key="12">
    <source>
        <dbReference type="SAM" id="MobiDB-lite"/>
    </source>
</evidence>
<dbReference type="GO" id="GO:0009986">
    <property type="term" value="C:cell surface"/>
    <property type="evidence" value="ECO:0007669"/>
    <property type="project" value="TreeGrafter"/>
</dbReference>
<dbReference type="PROSITE" id="PS52047">
    <property type="entry name" value="I_EGF_2"/>
    <property type="match status" value="2"/>
</dbReference>
<dbReference type="GO" id="GO:0016477">
    <property type="term" value="P:cell migration"/>
    <property type="evidence" value="ECO:0007669"/>
    <property type="project" value="TreeGrafter"/>
</dbReference>
<keyword evidence="6" id="KW-0677">Repeat</keyword>
<evidence type="ECO:0000256" key="5">
    <source>
        <dbReference type="ARBA" id="ARBA00022729"/>
    </source>
</evidence>
<dbReference type="InterPro" id="IPR036349">
    <property type="entry name" value="Integrin_bsu_tail_dom_sf"/>
</dbReference>
<organism evidence="15 16">
    <name type="scientific">Meganyctiphanes norvegica</name>
    <name type="common">Northern krill</name>
    <name type="synonym">Thysanopoda norvegica</name>
    <dbReference type="NCBI Taxonomy" id="48144"/>
    <lineage>
        <taxon>Eukaryota</taxon>
        <taxon>Metazoa</taxon>
        <taxon>Ecdysozoa</taxon>
        <taxon>Arthropoda</taxon>
        <taxon>Crustacea</taxon>
        <taxon>Multicrustacea</taxon>
        <taxon>Malacostraca</taxon>
        <taxon>Eumalacostraca</taxon>
        <taxon>Eucarida</taxon>
        <taxon>Euphausiacea</taxon>
        <taxon>Euphausiidae</taxon>
        <taxon>Meganyctiphanes</taxon>
    </lineage>
</organism>
<keyword evidence="9 13" id="KW-0472">Membrane</keyword>
<keyword evidence="3" id="KW-1003">Cell membrane</keyword>
<dbReference type="SUPFAM" id="SSF69687">
    <property type="entry name" value="Integrin beta tail domain"/>
    <property type="match status" value="1"/>
</dbReference>
<reference evidence="15 16" key="1">
    <citation type="submission" date="2024-05" db="EMBL/GenBank/DDBJ databases">
        <authorList>
            <person name="Wallberg A."/>
        </authorList>
    </citation>
    <scope>NUCLEOTIDE SEQUENCE [LARGE SCALE GENOMIC DNA]</scope>
</reference>
<name>A0AAV2PWQ6_MEGNR</name>
<comment type="similarity">
    <text evidence="2">Belongs to the integrin beta chain family.</text>
</comment>
<evidence type="ECO:0000256" key="9">
    <source>
        <dbReference type="ARBA" id="ARBA00023136"/>
    </source>
</evidence>
<dbReference type="InterPro" id="IPR015812">
    <property type="entry name" value="Integrin_bsu"/>
</dbReference>
<feature type="region of interest" description="Disordered" evidence="12">
    <location>
        <begin position="46"/>
        <end position="111"/>
    </location>
</feature>
<dbReference type="SUPFAM" id="SSF57196">
    <property type="entry name" value="EGF/Laminin"/>
    <property type="match status" value="3"/>
</dbReference>
<dbReference type="Proteomes" id="UP001497623">
    <property type="component" value="Unassembled WGS sequence"/>
</dbReference>